<evidence type="ECO:0000313" key="2">
    <source>
        <dbReference type="EMBL" id="CAL8146150.1"/>
    </source>
</evidence>
<keyword evidence="3" id="KW-1185">Reference proteome</keyword>
<evidence type="ECO:0000313" key="3">
    <source>
        <dbReference type="Proteomes" id="UP001642540"/>
    </source>
</evidence>
<feature type="signal peptide" evidence="1">
    <location>
        <begin position="1"/>
        <end position="28"/>
    </location>
</feature>
<accession>A0ABP1S7I2</accession>
<comment type="caution">
    <text evidence="2">The sequence shown here is derived from an EMBL/GenBank/DDBJ whole genome shotgun (WGS) entry which is preliminary data.</text>
</comment>
<gene>
    <name evidence="2" type="ORF">ODALV1_LOCUS30720</name>
</gene>
<dbReference type="Proteomes" id="UP001642540">
    <property type="component" value="Unassembled WGS sequence"/>
</dbReference>
<sequence length="113" mass="13375">MKSISALIIIFVIALFLMLSWSPSYSTALSMGSQEWPTSSVPKSWDKMSGIEETGILRIKRRILRPIRIRYKSRYDDKYASHKCHTDSDCALHRYCSYGYCQDRRRKFDFHRD</sequence>
<dbReference type="EMBL" id="CAXLJM020000164">
    <property type="protein sequence ID" value="CAL8146150.1"/>
    <property type="molecule type" value="Genomic_DNA"/>
</dbReference>
<reference evidence="2 3" key="1">
    <citation type="submission" date="2024-08" db="EMBL/GenBank/DDBJ databases">
        <authorList>
            <person name="Cucini C."/>
            <person name="Frati F."/>
        </authorList>
    </citation>
    <scope>NUCLEOTIDE SEQUENCE [LARGE SCALE GENOMIC DNA]</scope>
</reference>
<name>A0ABP1S7I2_9HEXA</name>
<evidence type="ECO:0000256" key="1">
    <source>
        <dbReference type="SAM" id="SignalP"/>
    </source>
</evidence>
<organism evidence="2 3">
    <name type="scientific">Orchesella dallaii</name>
    <dbReference type="NCBI Taxonomy" id="48710"/>
    <lineage>
        <taxon>Eukaryota</taxon>
        <taxon>Metazoa</taxon>
        <taxon>Ecdysozoa</taxon>
        <taxon>Arthropoda</taxon>
        <taxon>Hexapoda</taxon>
        <taxon>Collembola</taxon>
        <taxon>Entomobryomorpha</taxon>
        <taxon>Entomobryoidea</taxon>
        <taxon>Orchesellidae</taxon>
        <taxon>Orchesellinae</taxon>
        <taxon>Orchesella</taxon>
    </lineage>
</organism>
<protein>
    <submittedName>
        <fullName evidence="2">Uncharacterized protein</fullName>
    </submittedName>
</protein>
<keyword evidence="1" id="KW-0732">Signal</keyword>
<proteinExistence type="predicted"/>
<feature type="chain" id="PRO_5047359066" evidence="1">
    <location>
        <begin position="29"/>
        <end position="113"/>
    </location>
</feature>